<dbReference type="CDD" id="cd14485">
    <property type="entry name" value="mltA_like_LT_A"/>
    <property type="match status" value="1"/>
</dbReference>
<comment type="catalytic activity">
    <reaction evidence="1">
        <text>Exolytic cleavage of the (1-&gt;4)-beta-glycosidic linkage between N-acetylmuramic acid (MurNAc) and N-acetylglucosamine (GlcNAc) residues in peptidoglycan, from either the reducing or the non-reducing ends of the peptidoglycan chains, with concomitant formation of a 1,6-anhydrobond in the MurNAc residue.</text>
        <dbReference type="EC" id="4.2.2.n1"/>
    </reaction>
</comment>
<evidence type="ECO:0000313" key="7">
    <source>
        <dbReference type="EMBL" id="PZF77435.1"/>
    </source>
</evidence>
<dbReference type="PIRSF" id="PIRSF019422">
    <property type="entry name" value="MltA"/>
    <property type="match status" value="1"/>
</dbReference>
<dbReference type="InterPro" id="IPR010611">
    <property type="entry name" value="3D_dom"/>
</dbReference>
<dbReference type="GO" id="GO:0019867">
    <property type="term" value="C:outer membrane"/>
    <property type="evidence" value="ECO:0007669"/>
    <property type="project" value="InterPro"/>
</dbReference>
<name>A0A2W2APV3_9HYPH</name>
<keyword evidence="8" id="KW-1185">Reference proteome</keyword>
<dbReference type="Proteomes" id="UP000248795">
    <property type="component" value="Unassembled WGS sequence"/>
</dbReference>
<dbReference type="InterPro" id="IPR026044">
    <property type="entry name" value="MltA"/>
</dbReference>
<dbReference type="EC" id="4.2.2.n1" evidence="2"/>
<evidence type="ECO:0000256" key="4">
    <source>
        <dbReference type="ARBA" id="ARBA00023316"/>
    </source>
</evidence>
<evidence type="ECO:0000256" key="3">
    <source>
        <dbReference type="ARBA" id="ARBA00023239"/>
    </source>
</evidence>
<evidence type="ECO:0000259" key="6">
    <source>
        <dbReference type="SMART" id="SM00925"/>
    </source>
</evidence>
<evidence type="ECO:0000256" key="1">
    <source>
        <dbReference type="ARBA" id="ARBA00001420"/>
    </source>
</evidence>
<organism evidence="7 8">
    <name type="scientific">Aestuariivirga litoralis</name>
    <dbReference type="NCBI Taxonomy" id="2650924"/>
    <lineage>
        <taxon>Bacteria</taxon>
        <taxon>Pseudomonadati</taxon>
        <taxon>Pseudomonadota</taxon>
        <taxon>Alphaproteobacteria</taxon>
        <taxon>Hyphomicrobiales</taxon>
        <taxon>Aestuariivirgaceae</taxon>
        <taxon>Aestuariivirga</taxon>
    </lineage>
</organism>
<keyword evidence="4" id="KW-0961">Cell wall biogenesis/degradation</keyword>
<dbReference type="GO" id="GO:0004553">
    <property type="term" value="F:hydrolase activity, hydrolyzing O-glycosyl compounds"/>
    <property type="evidence" value="ECO:0007669"/>
    <property type="project" value="InterPro"/>
</dbReference>
<proteinExistence type="predicted"/>
<dbReference type="GO" id="GO:0009253">
    <property type="term" value="P:peptidoglycan catabolic process"/>
    <property type="evidence" value="ECO:0007669"/>
    <property type="project" value="TreeGrafter"/>
</dbReference>
<dbReference type="GO" id="GO:0009254">
    <property type="term" value="P:peptidoglycan turnover"/>
    <property type="evidence" value="ECO:0007669"/>
    <property type="project" value="InterPro"/>
</dbReference>
<evidence type="ECO:0000256" key="2">
    <source>
        <dbReference type="ARBA" id="ARBA00012587"/>
    </source>
</evidence>
<dbReference type="EMBL" id="QKVK01000003">
    <property type="protein sequence ID" value="PZF77435.1"/>
    <property type="molecule type" value="Genomic_DNA"/>
</dbReference>
<dbReference type="AlphaFoldDB" id="A0A2W2APV3"/>
<reference evidence="8" key="1">
    <citation type="submission" date="2018-06" db="EMBL/GenBank/DDBJ databases">
        <title>Aestuariibacter litoralis strain KCTC 52945T.</title>
        <authorList>
            <person name="Li X."/>
            <person name="Salam N."/>
            <person name="Li J.-L."/>
            <person name="Chen Y.-M."/>
            <person name="Yang Z.-W."/>
            <person name="Zhang L.-Y."/>
            <person name="Han M.-X."/>
            <person name="Xiao M."/>
            <person name="Li W.-J."/>
        </authorList>
    </citation>
    <scope>NUCLEOTIDE SEQUENCE [LARGE SCALE GENOMIC DNA]</scope>
    <source>
        <strain evidence="8">KCTC 52945</strain>
    </source>
</reference>
<dbReference type="GO" id="GO:0071555">
    <property type="term" value="P:cell wall organization"/>
    <property type="evidence" value="ECO:0007669"/>
    <property type="project" value="UniProtKB-KW"/>
</dbReference>
<dbReference type="InterPro" id="IPR005300">
    <property type="entry name" value="MltA_B"/>
</dbReference>
<dbReference type="SMART" id="SM00925">
    <property type="entry name" value="MltA"/>
    <property type="match status" value="1"/>
</dbReference>
<dbReference type="SUPFAM" id="SSF50685">
    <property type="entry name" value="Barwin-like endoglucanases"/>
    <property type="match status" value="1"/>
</dbReference>
<dbReference type="PANTHER" id="PTHR30124">
    <property type="entry name" value="MEMBRANE-BOUND LYTIC MUREIN TRANSGLYCOSYLASE A"/>
    <property type="match status" value="1"/>
</dbReference>
<dbReference type="GO" id="GO:0008933">
    <property type="term" value="F:peptidoglycan lytic transglycosylase activity"/>
    <property type="evidence" value="ECO:0007669"/>
    <property type="project" value="TreeGrafter"/>
</dbReference>
<comment type="caution">
    <text evidence="7">The sequence shown here is derived from an EMBL/GenBank/DDBJ whole genome shotgun (WGS) entry which is preliminary data.</text>
</comment>
<dbReference type="PANTHER" id="PTHR30124:SF0">
    <property type="entry name" value="MEMBRANE-BOUND LYTIC MUREIN TRANSGLYCOSYLASE A"/>
    <property type="match status" value="1"/>
</dbReference>
<dbReference type="CDD" id="cd14668">
    <property type="entry name" value="mlta_B"/>
    <property type="match status" value="1"/>
</dbReference>
<accession>A0A2W2APV3</accession>
<sequence>MSGPSSVMSARAIPTGSWWPPKLRLDPGRHAMVSSLSPVNFADLEAWYDHDHHAALLTFRRSCREMLEQGAGFRRPVRFGGSPSSWRSTCLRAFEAGNARKFFENGFQAFLVHDEVRPEGLFTGYFEPEVDGSRIRSSQFRVPLYRRPKDLVTFPGANAELSELTYGRVVDGKPTLYFTRREIEEGALDGQGLEIVWLRDWADAYFIHIQGSARIRLVEGGVLRLSYAAKSGHPYTGIGALLVERGTLAADAMSMQAIRLWMADHPQQARELMWENRSFVFFREVDLEDPGLGALGAQHVQLTPRRSLAIDRSLWMFGTPVWLETEAPTGAGNQVDLFRQLLIAQDTGSAIRGLSRGDVYWGFGDEAAMIAGPMKSPGRMSVLLPHEVAKELGLPA</sequence>
<dbReference type="Pfam" id="PF03562">
    <property type="entry name" value="MltA"/>
    <property type="match status" value="1"/>
</dbReference>
<dbReference type="Gene3D" id="2.40.40.10">
    <property type="entry name" value="RlpA-like domain"/>
    <property type="match status" value="1"/>
</dbReference>
<evidence type="ECO:0000256" key="5">
    <source>
        <dbReference type="ARBA" id="ARBA00030918"/>
    </source>
</evidence>
<dbReference type="Pfam" id="PF06725">
    <property type="entry name" value="3D"/>
    <property type="match status" value="1"/>
</dbReference>
<dbReference type="InterPro" id="IPR036908">
    <property type="entry name" value="RlpA-like_sf"/>
</dbReference>
<feature type="domain" description="Lytic transglycosylase MltA" evidence="6">
    <location>
        <begin position="129"/>
        <end position="283"/>
    </location>
</feature>
<gene>
    <name evidence="7" type="ORF">DK847_08940</name>
</gene>
<keyword evidence="3" id="KW-0456">Lyase</keyword>
<protein>
    <recommendedName>
        <fullName evidence="2">peptidoglycan lytic exotransglycosylase</fullName>
        <ecNumber evidence="2">4.2.2.n1</ecNumber>
    </recommendedName>
    <alternativeName>
        <fullName evidence="5">Murein hydrolase A</fullName>
    </alternativeName>
</protein>
<dbReference type="Gene3D" id="2.40.240.50">
    <property type="entry name" value="Barwin-like endoglucanases"/>
    <property type="match status" value="1"/>
</dbReference>
<evidence type="ECO:0000313" key="8">
    <source>
        <dbReference type="Proteomes" id="UP000248795"/>
    </source>
</evidence>